<dbReference type="PROSITE" id="PS51850">
    <property type="entry name" value="KARI_N"/>
    <property type="match status" value="1"/>
</dbReference>
<evidence type="ECO:0000313" key="17">
    <source>
        <dbReference type="Proteomes" id="UP000233551"/>
    </source>
</evidence>
<feature type="domain" description="ABC transporter" evidence="13">
    <location>
        <begin position="8"/>
        <end position="267"/>
    </location>
</feature>
<evidence type="ECO:0000256" key="1">
    <source>
        <dbReference type="ARBA" id="ARBA00001946"/>
    </source>
</evidence>
<dbReference type="GO" id="GO:0046872">
    <property type="term" value="F:metal ion binding"/>
    <property type="evidence" value="ECO:0007669"/>
    <property type="project" value="UniProtKB-UniRule"/>
</dbReference>
<dbReference type="Gene3D" id="3.40.50.720">
    <property type="entry name" value="NAD(P)-binding Rossmann-like Domain"/>
    <property type="match status" value="1"/>
</dbReference>
<feature type="domain" description="KARI N-terminal Rossmann" evidence="14">
    <location>
        <begin position="699"/>
        <end position="891"/>
    </location>
</feature>
<dbReference type="FunFam" id="3.40.50.300:FF:001473">
    <property type="entry name" value="ATP-binding cassette transporter"/>
    <property type="match status" value="1"/>
</dbReference>
<dbReference type="InterPro" id="IPR013525">
    <property type="entry name" value="ABC2_TM"/>
</dbReference>
<evidence type="ECO:0000256" key="3">
    <source>
        <dbReference type="ARBA" id="ARBA00022448"/>
    </source>
</evidence>
<dbReference type="Proteomes" id="UP000233551">
    <property type="component" value="Unassembled WGS sequence"/>
</dbReference>
<evidence type="ECO:0000256" key="9">
    <source>
        <dbReference type="ARBA" id="ARBA00030209"/>
    </source>
</evidence>
<gene>
    <name evidence="16" type="ORF">CRG98_016747</name>
</gene>
<evidence type="ECO:0000259" key="15">
    <source>
        <dbReference type="PROSITE" id="PS51851"/>
    </source>
</evidence>
<evidence type="ECO:0000256" key="10">
    <source>
        <dbReference type="ARBA" id="ARBA00030593"/>
    </source>
</evidence>
<dbReference type="InterPro" id="IPR027417">
    <property type="entry name" value="P-loop_NTPase"/>
</dbReference>
<feature type="binding site" evidence="11">
    <location>
        <position position="900"/>
    </location>
    <ligand>
        <name>Mg(2+)</name>
        <dbReference type="ChEBI" id="CHEBI:18420"/>
        <label>1</label>
    </ligand>
</feature>
<name>A0A2I0K440_PUNGR</name>
<dbReference type="GO" id="GO:0009099">
    <property type="term" value="P:L-valine biosynthetic process"/>
    <property type="evidence" value="ECO:0007669"/>
    <property type="project" value="UniProtKB-UniRule"/>
</dbReference>
<dbReference type="InterPro" id="IPR050352">
    <property type="entry name" value="ABCG_transporters"/>
</dbReference>
<dbReference type="GO" id="GO:0016020">
    <property type="term" value="C:membrane"/>
    <property type="evidence" value="ECO:0007669"/>
    <property type="project" value="UniProtKB-SubCell"/>
</dbReference>
<keyword evidence="11" id="KW-0460">Magnesium</keyword>
<feature type="transmembrane region" description="Helical" evidence="12">
    <location>
        <begin position="375"/>
        <end position="397"/>
    </location>
</feature>
<keyword evidence="11" id="KW-0560">Oxidoreductase</keyword>
<evidence type="ECO:0000259" key="14">
    <source>
        <dbReference type="PROSITE" id="PS51850"/>
    </source>
</evidence>
<dbReference type="SUPFAM" id="SSF48179">
    <property type="entry name" value="6-phosphogluconate dehydrogenase C-terminal domain-like"/>
    <property type="match status" value="1"/>
</dbReference>
<keyword evidence="4 12" id="KW-0812">Transmembrane</keyword>
<dbReference type="AlphaFoldDB" id="A0A2I0K440"/>
<dbReference type="Gene3D" id="1.10.1040.10">
    <property type="entry name" value="N-(1-d-carboxylethyl)-l-norvaline Dehydrogenase, domain 2"/>
    <property type="match status" value="1"/>
</dbReference>
<evidence type="ECO:0000259" key="13">
    <source>
        <dbReference type="PROSITE" id="PS50893"/>
    </source>
</evidence>
<dbReference type="GO" id="GO:0009097">
    <property type="term" value="P:isoleucine biosynthetic process"/>
    <property type="evidence" value="ECO:0007669"/>
    <property type="project" value="UniProtKB-UniRule"/>
</dbReference>
<dbReference type="InterPro" id="IPR003439">
    <property type="entry name" value="ABC_transporter-like_ATP-bd"/>
</dbReference>
<protein>
    <recommendedName>
        <fullName evidence="10">Acetohydroxy-acid reductoisomerase</fullName>
    </recommendedName>
    <alternativeName>
        <fullName evidence="9">Alpha-keto-beta-hydroxylacyl reductoisomerase</fullName>
    </alternativeName>
</protein>
<dbReference type="SUPFAM" id="SSF52540">
    <property type="entry name" value="P-loop containing nucleoside triphosphate hydrolases"/>
    <property type="match status" value="1"/>
</dbReference>
<dbReference type="InterPro" id="IPR008927">
    <property type="entry name" value="6-PGluconate_DH-like_C_sf"/>
</dbReference>
<dbReference type="FunFam" id="3.40.50.720:FF:000146">
    <property type="entry name" value="Ketol-acid reductoisomerase"/>
    <property type="match status" value="1"/>
</dbReference>
<evidence type="ECO:0000256" key="4">
    <source>
        <dbReference type="ARBA" id="ARBA00022692"/>
    </source>
</evidence>
<dbReference type="InterPro" id="IPR003593">
    <property type="entry name" value="AAA+_ATPase"/>
</dbReference>
<evidence type="ECO:0000256" key="2">
    <source>
        <dbReference type="ARBA" id="ARBA00004141"/>
    </source>
</evidence>
<keyword evidence="11" id="KW-0100">Branched-chain amino acid biosynthesis</keyword>
<dbReference type="Gene3D" id="3.40.50.300">
    <property type="entry name" value="P-loop containing nucleotide triphosphate hydrolases"/>
    <property type="match status" value="1"/>
</dbReference>
<comment type="similarity">
    <text evidence="11">Belongs to the ketol-acid reductoisomerase family.</text>
</comment>
<evidence type="ECO:0000256" key="12">
    <source>
        <dbReference type="SAM" id="Phobius"/>
    </source>
</evidence>
<feature type="transmembrane region" description="Helical" evidence="12">
    <location>
        <begin position="570"/>
        <end position="590"/>
    </location>
</feature>
<keyword evidence="11" id="KW-0028">Amino-acid biosynthesis</keyword>
<comment type="cofactor">
    <cofactor evidence="1">
        <name>Mg(2+)</name>
        <dbReference type="ChEBI" id="CHEBI:18420"/>
    </cofactor>
</comment>
<dbReference type="GO" id="GO:0016887">
    <property type="term" value="F:ATP hydrolysis activity"/>
    <property type="evidence" value="ECO:0007669"/>
    <property type="project" value="InterPro"/>
</dbReference>
<feature type="domain" description="KARI C-terminal knotted" evidence="15">
    <location>
        <begin position="888"/>
        <end position="1001"/>
    </location>
</feature>
<keyword evidence="17" id="KW-1185">Reference proteome</keyword>
<dbReference type="PROSITE" id="PS00211">
    <property type="entry name" value="ABC_TRANSPORTER_1"/>
    <property type="match status" value="1"/>
</dbReference>
<dbReference type="PROSITE" id="PS50893">
    <property type="entry name" value="ABC_TRANSPORTER_2"/>
    <property type="match status" value="1"/>
</dbReference>
<sequence length="1001" mass="110595">MEKTRYTIRTKKISYKLSPQSHRFGPFRWRKPTAAAETSADYILRNVDCEARPGEITAIAGPSGAGKTTLLEILAGVISTRRVSGRVLINNQPMNKAHFRRVSGYVTQDEALFPYLTVEETLMYSAWLRLGGGTDGARARVRELLRELGLERVADVRVGSETSRGISGGERRRVSIGVDIVHEPAVLLLDEPTSGLDSASALDVALLLKSMASKLRRTIVLTIHQPGFRILELFDQILLLSSGTVLHHGPLDLLEQRLIFSGHSIPRHVNVLEFAIEVAQSFTDYTMQNEMDEIDLEVSNYELFSRISGESKMSYPNSRIKEVLILGKRFSSNICRTKQLFIARTVQSLLAGVVLGTIFLNASDNPSRVNVQTQLGFFAFSLTFLLSSTTEGLPIYLQERRILMRETRRGAYRVSSYVISNALVFLPFLLVIALLYAMPVYWLVGLRRDTAAFIYFTLVIWMVLLASNSFVACFSALVPNYIMGMSLIAGLTGSFFLFSGYFISEQDMPRYWVFMHYLSLFKYPFECFVANEYGGSRGRCVASVEGQCLLSGDAFLKQQGLKESQKLTNLGVMLGFIVGYRFLCFLILCYRSCRTRGVTSARFHCFRVTYGVFRISVGGASTKTLRPRPETVSLRFVPSTSRSWKALVAVNAGGFRVGSALGARIVSTPAVKTGTTLDFEASLFKKEKINLAGHDKYIVRGGRDLFPLLPNAFRGIKQIGVIGWGSQGPAQAQNLRDSLAEAKSDIVVKIGLRKGSRSFAEARTAGFTEENGTLGDIWETISGSDLADNYEKVFSHMKPSSILGLSHGFLLGHLQSMGLDFPKNIGIIAVCPKGMGPSVGRLYVQGKEINGAGINSSFAVHQDVDGRATDVALGWSVALGSPFTFAATLEQEYKSDILGERGILLGAVHGVVESLFRRYTENGMDEDWAYMNTVECITGVISKTISTKGMLAVYDSLSEEGKREFQKAYSASYYPCMDILYECYEDVASGSEIRSVVLAGR</sequence>
<evidence type="ECO:0000313" key="16">
    <source>
        <dbReference type="EMBL" id="PKI62910.1"/>
    </source>
</evidence>
<evidence type="ECO:0000256" key="5">
    <source>
        <dbReference type="ARBA" id="ARBA00022741"/>
    </source>
</evidence>
<dbReference type="EMBL" id="PGOL01000918">
    <property type="protein sequence ID" value="PKI62910.1"/>
    <property type="molecule type" value="Genomic_DNA"/>
</dbReference>
<dbReference type="Pfam" id="PF07991">
    <property type="entry name" value="KARI_N"/>
    <property type="match status" value="1"/>
</dbReference>
<dbReference type="InterPro" id="IPR013328">
    <property type="entry name" value="6PGD_dom2"/>
</dbReference>
<comment type="subcellular location">
    <subcellularLocation>
        <location evidence="2">Membrane</location>
        <topology evidence="2">Multi-pass membrane protein</topology>
    </subcellularLocation>
</comment>
<keyword evidence="7 12" id="KW-1133">Transmembrane helix</keyword>
<feature type="transmembrane region" description="Helical" evidence="12">
    <location>
        <begin position="418"/>
        <end position="441"/>
    </location>
</feature>
<dbReference type="SMART" id="SM00382">
    <property type="entry name" value="AAA"/>
    <property type="match status" value="1"/>
</dbReference>
<comment type="caution">
    <text evidence="16">The sequence shown here is derived from an EMBL/GenBank/DDBJ whole genome shotgun (WGS) entry which is preliminary data.</text>
</comment>
<feature type="binding site" evidence="11">
    <location>
        <position position="896"/>
    </location>
    <ligand>
        <name>Mg(2+)</name>
        <dbReference type="ChEBI" id="CHEBI:18420"/>
        <label>1</label>
    </ligand>
</feature>
<dbReference type="PANTHER" id="PTHR48041:SF100">
    <property type="entry name" value="ABC TRANSPORTER-LIKE"/>
    <property type="match status" value="1"/>
</dbReference>
<keyword evidence="8 12" id="KW-0472">Membrane</keyword>
<dbReference type="InterPro" id="IPR017871">
    <property type="entry name" value="ABC_transporter-like_CS"/>
</dbReference>
<dbReference type="GO" id="GO:0004455">
    <property type="term" value="F:ketol-acid reductoisomerase activity"/>
    <property type="evidence" value="ECO:0007669"/>
    <property type="project" value="UniProtKB-UniRule"/>
</dbReference>
<feature type="transmembrane region" description="Helical" evidence="12">
    <location>
        <begin position="341"/>
        <end position="363"/>
    </location>
</feature>
<evidence type="ECO:0000256" key="6">
    <source>
        <dbReference type="ARBA" id="ARBA00022840"/>
    </source>
</evidence>
<dbReference type="InterPro" id="IPR000506">
    <property type="entry name" value="KARI_C"/>
</dbReference>
<dbReference type="PANTHER" id="PTHR48041">
    <property type="entry name" value="ABC TRANSPORTER G FAMILY MEMBER 28"/>
    <property type="match status" value="1"/>
</dbReference>
<keyword evidence="3" id="KW-0813">Transport</keyword>
<organism evidence="16 17">
    <name type="scientific">Punica granatum</name>
    <name type="common">Pomegranate</name>
    <dbReference type="NCBI Taxonomy" id="22663"/>
    <lineage>
        <taxon>Eukaryota</taxon>
        <taxon>Viridiplantae</taxon>
        <taxon>Streptophyta</taxon>
        <taxon>Embryophyta</taxon>
        <taxon>Tracheophyta</taxon>
        <taxon>Spermatophyta</taxon>
        <taxon>Magnoliopsida</taxon>
        <taxon>eudicotyledons</taxon>
        <taxon>Gunneridae</taxon>
        <taxon>Pentapetalae</taxon>
        <taxon>rosids</taxon>
        <taxon>malvids</taxon>
        <taxon>Myrtales</taxon>
        <taxon>Lythraceae</taxon>
        <taxon>Punica</taxon>
    </lineage>
</organism>
<keyword evidence="6" id="KW-0067">ATP-binding</keyword>
<dbReference type="Pfam" id="PF01450">
    <property type="entry name" value="KARI_C"/>
    <property type="match status" value="1"/>
</dbReference>
<keyword evidence="11" id="KW-0479">Metal-binding</keyword>
<keyword evidence="5" id="KW-0547">Nucleotide-binding</keyword>
<comment type="caution">
    <text evidence="11">Lacks conserved residue(s) required for the propagation of feature annotation.</text>
</comment>
<feature type="transmembrane region" description="Helical" evidence="12">
    <location>
        <begin position="481"/>
        <end position="503"/>
    </location>
</feature>
<feature type="binding site" evidence="11">
    <location>
        <position position="896"/>
    </location>
    <ligand>
        <name>Mg(2+)</name>
        <dbReference type="ChEBI" id="CHEBI:18420"/>
        <label>2</label>
    </ligand>
</feature>
<dbReference type="Pfam" id="PF01061">
    <property type="entry name" value="ABC2_membrane"/>
    <property type="match status" value="1"/>
</dbReference>
<dbReference type="PROSITE" id="PS51851">
    <property type="entry name" value="KARI_C"/>
    <property type="match status" value="1"/>
</dbReference>
<reference evidence="16 17" key="1">
    <citation type="submission" date="2017-11" db="EMBL/GenBank/DDBJ databases">
        <title>De-novo sequencing of pomegranate (Punica granatum L.) genome.</title>
        <authorList>
            <person name="Akparov Z."/>
            <person name="Amiraslanov A."/>
            <person name="Hajiyeva S."/>
            <person name="Abbasov M."/>
            <person name="Kaur K."/>
            <person name="Hamwieh A."/>
            <person name="Solovyev V."/>
            <person name="Salamov A."/>
            <person name="Braich B."/>
            <person name="Kosarev P."/>
            <person name="Mahmoud A."/>
            <person name="Hajiyev E."/>
            <person name="Babayeva S."/>
            <person name="Izzatullayeva V."/>
            <person name="Mammadov A."/>
            <person name="Mammadov A."/>
            <person name="Sharifova S."/>
            <person name="Ojaghi J."/>
            <person name="Eynullazada K."/>
            <person name="Bayramov B."/>
            <person name="Abdulazimova A."/>
            <person name="Shahmuradov I."/>
        </authorList>
    </citation>
    <scope>NUCLEOTIDE SEQUENCE [LARGE SCALE GENOMIC DNA]</scope>
    <source>
        <strain evidence="17">cv. AG2017</strain>
        <tissue evidence="16">Leaf</tissue>
    </source>
</reference>
<dbReference type="InterPro" id="IPR036291">
    <property type="entry name" value="NAD(P)-bd_dom_sf"/>
</dbReference>
<proteinExistence type="inferred from homology"/>
<dbReference type="GO" id="GO:0140359">
    <property type="term" value="F:ABC-type transporter activity"/>
    <property type="evidence" value="ECO:0007669"/>
    <property type="project" value="InterPro"/>
</dbReference>
<evidence type="ECO:0000256" key="7">
    <source>
        <dbReference type="ARBA" id="ARBA00022989"/>
    </source>
</evidence>
<feature type="transmembrane region" description="Helical" evidence="12">
    <location>
        <begin position="453"/>
        <end position="474"/>
    </location>
</feature>
<evidence type="ECO:0000256" key="11">
    <source>
        <dbReference type="PROSITE-ProRule" id="PRU01198"/>
    </source>
</evidence>
<accession>A0A2I0K440</accession>
<evidence type="ECO:0000256" key="8">
    <source>
        <dbReference type="ARBA" id="ARBA00023136"/>
    </source>
</evidence>
<dbReference type="GO" id="GO:0005524">
    <property type="term" value="F:ATP binding"/>
    <property type="evidence" value="ECO:0007669"/>
    <property type="project" value="UniProtKB-KW"/>
</dbReference>
<dbReference type="Pfam" id="PF00005">
    <property type="entry name" value="ABC_tran"/>
    <property type="match status" value="1"/>
</dbReference>
<dbReference type="STRING" id="22663.A0A2I0K440"/>
<dbReference type="SUPFAM" id="SSF51735">
    <property type="entry name" value="NAD(P)-binding Rossmann-fold domains"/>
    <property type="match status" value="1"/>
</dbReference>
<dbReference type="InterPro" id="IPR013116">
    <property type="entry name" value="KARI_N"/>
</dbReference>